<keyword evidence="1" id="KW-0812">Transmembrane</keyword>
<dbReference type="AlphaFoldDB" id="A0AAW1VR28"/>
<dbReference type="PANTHER" id="PTHR34115:SF5">
    <property type="entry name" value="PROTEIN, PUTATIVE-RELATED"/>
    <property type="match status" value="1"/>
</dbReference>
<comment type="caution">
    <text evidence="2">The sequence shown here is derived from an EMBL/GenBank/DDBJ whole genome shotgun (WGS) entry which is preliminary data.</text>
</comment>
<dbReference type="PANTHER" id="PTHR34115">
    <property type="entry name" value="PROTEIN, PUTATIVE-RELATED"/>
    <property type="match status" value="1"/>
</dbReference>
<proteinExistence type="predicted"/>
<keyword evidence="3" id="KW-1185">Reference proteome</keyword>
<dbReference type="EMBL" id="JBEDUW010000007">
    <property type="protein sequence ID" value="KAK9910809.1"/>
    <property type="molecule type" value="Genomic_DNA"/>
</dbReference>
<name>A0AAW1VR28_RUBAR</name>
<feature type="transmembrane region" description="Helical" evidence="1">
    <location>
        <begin position="65"/>
        <end position="85"/>
    </location>
</feature>
<keyword evidence="1" id="KW-1133">Transmembrane helix</keyword>
<feature type="transmembrane region" description="Helical" evidence="1">
    <location>
        <begin position="106"/>
        <end position="124"/>
    </location>
</feature>
<dbReference type="Proteomes" id="UP001457282">
    <property type="component" value="Unassembled WGS sequence"/>
</dbReference>
<evidence type="ECO:0000313" key="2">
    <source>
        <dbReference type="EMBL" id="KAK9910809.1"/>
    </source>
</evidence>
<reference evidence="2 3" key="1">
    <citation type="journal article" date="2023" name="G3 (Bethesda)">
        <title>A chromosome-length genome assembly and annotation of blackberry (Rubus argutus, cv. 'Hillquist').</title>
        <authorList>
            <person name="Bruna T."/>
            <person name="Aryal R."/>
            <person name="Dudchenko O."/>
            <person name="Sargent D.J."/>
            <person name="Mead D."/>
            <person name="Buti M."/>
            <person name="Cavallini A."/>
            <person name="Hytonen T."/>
            <person name="Andres J."/>
            <person name="Pham M."/>
            <person name="Weisz D."/>
            <person name="Mascagni F."/>
            <person name="Usai G."/>
            <person name="Natali L."/>
            <person name="Bassil N."/>
            <person name="Fernandez G.E."/>
            <person name="Lomsadze A."/>
            <person name="Armour M."/>
            <person name="Olukolu B."/>
            <person name="Poorten T."/>
            <person name="Britton C."/>
            <person name="Davik J."/>
            <person name="Ashrafi H."/>
            <person name="Aiden E.L."/>
            <person name="Borodovsky M."/>
            <person name="Worthington M."/>
        </authorList>
    </citation>
    <scope>NUCLEOTIDE SEQUENCE [LARGE SCALE GENOMIC DNA]</scope>
    <source>
        <strain evidence="2">PI 553951</strain>
    </source>
</reference>
<gene>
    <name evidence="2" type="ORF">M0R45_034752</name>
</gene>
<accession>A0AAW1VR28</accession>
<organism evidence="2 3">
    <name type="scientific">Rubus argutus</name>
    <name type="common">Southern blackberry</name>
    <dbReference type="NCBI Taxonomy" id="59490"/>
    <lineage>
        <taxon>Eukaryota</taxon>
        <taxon>Viridiplantae</taxon>
        <taxon>Streptophyta</taxon>
        <taxon>Embryophyta</taxon>
        <taxon>Tracheophyta</taxon>
        <taxon>Spermatophyta</taxon>
        <taxon>Magnoliopsida</taxon>
        <taxon>eudicotyledons</taxon>
        <taxon>Gunneridae</taxon>
        <taxon>Pentapetalae</taxon>
        <taxon>rosids</taxon>
        <taxon>fabids</taxon>
        <taxon>Rosales</taxon>
        <taxon>Rosaceae</taxon>
        <taxon>Rosoideae</taxon>
        <taxon>Rosoideae incertae sedis</taxon>
        <taxon>Rubus</taxon>
    </lineage>
</organism>
<evidence type="ECO:0000313" key="3">
    <source>
        <dbReference type="Proteomes" id="UP001457282"/>
    </source>
</evidence>
<evidence type="ECO:0000256" key="1">
    <source>
        <dbReference type="SAM" id="Phobius"/>
    </source>
</evidence>
<dbReference type="InterPro" id="IPR053258">
    <property type="entry name" value="Ca-permeable_cation_channel"/>
</dbReference>
<sequence>MDFSSTNNIQFMNFGQILILPATASNYSNRHDHDHDVVGFIIPLLLTLVQIKYPAENLFKTRPITIIFVLSSLLGYFLAFSFWELKGHTHSSQSHRFATEFRWCRMAKLAFGSVSAASLIWLLLDCWQAVLYLVLAGQLFILLLKLPQLLRKFIPPLLRPVRQNRGRRTYPLLPLTTVNLA</sequence>
<feature type="transmembrane region" description="Helical" evidence="1">
    <location>
        <begin position="130"/>
        <end position="150"/>
    </location>
</feature>
<protein>
    <submittedName>
        <fullName evidence="2">Uncharacterized protein</fullName>
    </submittedName>
</protein>
<keyword evidence="1" id="KW-0472">Membrane</keyword>